<reference evidence="2" key="1">
    <citation type="submission" date="2016-10" db="EMBL/GenBank/DDBJ databases">
        <authorList>
            <person name="Varghese N."/>
            <person name="Submissions S."/>
        </authorList>
    </citation>
    <scope>NUCLEOTIDE SEQUENCE [LARGE SCALE GENOMIC DNA]</scope>
    <source>
        <strain evidence="2">DSM 26893</strain>
    </source>
</reference>
<dbReference type="Proteomes" id="UP000199372">
    <property type="component" value="Unassembled WGS sequence"/>
</dbReference>
<dbReference type="AlphaFoldDB" id="A0A1H8AE82"/>
<protein>
    <submittedName>
        <fullName evidence="1">Uncharacterized protein</fullName>
    </submittedName>
</protein>
<organism evidence="1 2">
    <name type="scientific">Palleronia pelagia</name>
    <dbReference type="NCBI Taxonomy" id="387096"/>
    <lineage>
        <taxon>Bacteria</taxon>
        <taxon>Pseudomonadati</taxon>
        <taxon>Pseudomonadota</taxon>
        <taxon>Alphaproteobacteria</taxon>
        <taxon>Rhodobacterales</taxon>
        <taxon>Roseobacteraceae</taxon>
        <taxon>Palleronia</taxon>
    </lineage>
</organism>
<proteinExistence type="predicted"/>
<keyword evidence="2" id="KW-1185">Reference proteome</keyword>
<evidence type="ECO:0000313" key="1">
    <source>
        <dbReference type="EMBL" id="SEM69162.1"/>
    </source>
</evidence>
<accession>A0A1H8AE82</accession>
<sequence length="54" mass="5216">MRLGDMAYLLLITVAAAVLTGLLALPVTLANGPSAHEAAAPLVVAGGPVPAPLG</sequence>
<dbReference type="EMBL" id="FOCM01000001">
    <property type="protein sequence ID" value="SEM69162.1"/>
    <property type="molecule type" value="Genomic_DNA"/>
</dbReference>
<name>A0A1H8AE82_9RHOB</name>
<evidence type="ECO:0000313" key="2">
    <source>
        <dbReference type="Proteomes" id="UP000199372"/>
    </source>
</evidence>
<gene>
    <name evidence="1" type="ORF">SAMN04488011_101134</name>
</gene>